<dbReference type="InterPro" id="IPR012910">
    <property type="entry name" value="Plug_dom"/>
</dbReference>
<evidence type="ECO:0000256" key="7">
    <source>
        <dbReference type="ARBA" id="ARBA00023077"/>
    </source>
</evidence>
<dbReference type="InterPro" id="IPR023996">
    <property type="entry name" value="TonB-dep_OMP_SusC/RagA"/>
</dbReference>
<dbReference type="Gene3D" id="2.170.130.10">
    <property type="entry name" value="TonB-dependent receptor, plug domain"/>
    <property type="match status" value="1"/>
</dbReference>
<dbReference type="InterPro" id="IPR037066">
    <property type="entry name" value="Plug_dom_sf"/>
</dbReference>
<keyword evidence="7 11" id="KW-0798">TonB box</keyword>
<dbReference type="InterPro" id="IPR023997">
    <property type="entry name" value="TonB-dep_OMP_SusC/RagA_CS"/>
</dbReference>
<accession>A0A1M5UPI4</accession>
<dbReference type="SMART" id="SM00965">
    <property type="entry name" value="STN"/>
    <property type="match status" value="1"/>
</dbReference>
<dbReference type="PROSITE" id="PS52016">
    <property type="entry name" value="TONB_DEPENDENT_REC_3"/>
    <property type="match status" value="1"/>
</dbReference>
<dbReference type="Pfam" id="PF00593">
    <property type="entry name" value="TonB_dep_Rec_b-barrel"/>
    <property type="match status" value="1"/>
</dbReference>
<evidence type="ECO:0000313" key="13">
    <source>
        <dbReference type="EMBL" id="SHH64826.1"/>
    </source>
</evidence>
<dbReference type="Gene3D" id="3.55.50.30">
    <property type="match status" value="1"/>
</dbReference>
<dbReference type="Pfam" id="PF07715">
    <property type="entry name" value="Plug"/>
    <property type="match status" value="1"/>
</dbReference>
<dbReference type="Pfam" id="PF13715">
    <property type="entry name" value="CarbopepD_reg_2"/>
    <property type="match status" value="1"/>
</dbReference>
<keyword evidence="14" id="KW-1185">Reference proteome</keyword>
<dbReference type="FunFam" id="2.170.130.10:FF:000008">
    <property type="entry name" value="SusC/RagA family TonB-linked outer membrane protein"/>
    <property type="match status" value="1"/>
</dbReference>
<evidence type="ECO:0000256" key="10">
    <source>
        <dbReference type="PROSITE-ProRule" id="PRU01360"/>
    </source>
</evidence>
<dbReference type="Pfam" id="PF16344">
    <property type="entry name" value="FecR_C"/>
    <property type="match status" value="1"/>
</dbReference>
<dbReference type="InterPro" id="IPR039426">
    <property type="entry name" value="TonB-dep_rcpt-like"/>
</dbReference>
<dbReference type="RefSeq" id="WP_073139186.1">
    <property type="nucleotide sequence ID" value="NZ_FQWQ01000003.1"/>
</dbReference>
<dbReference type="InterPro" id="IPR000531">
    <property type="entry name" value="Beta-barrel_TonB"/>
</dbReference>
<dbReference type="NCBIfam" id="TIGR04056">
    <property type="entry name" value="OMP_RagA_SusC"/>
    <property type="match status" value="1"/>
</dbReference>
<dbReference type="GO" id="GO:0006826">
    <property type="term" value="P:iron ion transport"/>
    <property type="evidence" value="ECO:0007669"/>
    <property type="project" value="UniProtKB-KW"/>
</dbReference>
<protein>
    <submittedName>
        <fullName evidence="13">TonB-linked outer membrane protein, SusC/RagA family</fullName>
    </submittedName>
</protein>
<sequence length="1175" mass="129028">MEINYRENRKPGNGFRRGVLLGIALLMTFLVREVQANPNGGAPTAAVIELNLKNTPLKKALKEIERQTNYHFVVNDSQLQDIQKEVTIYIRSQNIEEVLSILLTGTNVTYRIKKKQITLTEVTPHEKPAGVLTASAKTRPTGVAWVANQPLFVYEQPTMMATVVTGTVKDEFGSSLPGVNVVVKGTTIGAVTDAEGNFSLSVPNDDAVLVFTFIGYLTQEVVLNNQTTLSIQMEPDAKTLSEVVVVGYGTQDKKDVTGSVSVVKGSDFENIPSGGAQQALQGRAAGVNVVRNGGAPGNAGSIRIRGLGTVNNADPLIVIDGVPAGSMNDVNPNDIESMDVLKDASASAIYGTRAANGVVLITTKRGKFDDKLKFTLNAYTGSSRRIKTIDVLDAPTYTQLKTEAYTNDTPDGSTIPAIWKDPQYQTQKTNWQDEVFKRGTTNNIDLSIRGGGKYSSFAISGGKYDEKGIIGKSYYKRYTFRINSDHKIGEKLKIGQSLQFTNTNSNSDISANAPNAPSAQTGLLWSAIRFHPGLPVKNPDGTYSSSIPGFGDINNPLYTIDVQDVNYARNRVLGSVNGEYEIIKGLKVKANLAMDASFLDSHNFEVKVDNQYRQTNYNQLTLTNEKYWAFLQEYFLSYNKEIGDHQIGAVAGYTSQTFKDIYSKEIGREFPSEDPTLRYMSQAGTIVNLGSDNGGRTYDALQSAFGRVNYAFKDRYLLTATFRADGSSRFAQGYRWGYFPAFSLGWRLSEETFIKNALPFFSNLKLTGGWGQLGNQNVASLQYLALIRNGGTYNNYALGSDPQSQIKGSAQARIPNPYMGWETAQMTNIGLDAGVLDNRLLFTLAYFIKDTKKMLLSPPSLGTLGKASIPDQNVGQMRNKGLEVEVSYRKTTGDLTYTLSGNATFIKNTVTQLLTPGSFLASQTYGRTDQEITRSYVGNPYGTFYGWRADGLYQNQSQIDSDPNIAKDSRRTDGLIHPGDVRFVDQNGDGVIDDKDRVILGNPNPKVTYGINAGLGYKGFDLNLFFLGVAGVDLYNADRMQGLNAAYSFNMYQEATGRWHGDGTSNSIPRMSATDPNLNFRTSNLFVENGAFFRLKNITLGYTLPRTVSETLRLSSARFYVSGQNVFTITKYKGLNPELGYAEGNRSGGQYTQVNVDYAQYPLSRTFTIGATLTF</sequence>
<keyword evidence="3 10" id="KW-1134">Transmembrane beta strand</keyword>
<evidence type="ECO:0000256" key="9">
    <source>
        <dbReference type="ARBA" id="ARBA00023237"/>
    </source>
</evidence>
<comment type="subcellular location">
    <subcellularLocation>
        <location evidence="1 10">Cell outer membrane</location>
        <topology evidence="1 10">Multi-pass membrane protein</topology>
    </subcellularLocation>
</comment>
<reference evidence="13 14" key="1">
    <citation type="submission" date="2016-11" db="EMBL/GenBank/DDBJ databases">
        <authorList>
            <person name="Jaros S."/>
            <person name="Januszkiewicz K."/>
            <person name="Wedrychowicz H."/>
        </authorList>
    </citation>
    <scope>NUCLEOTIDE SEQUENCE [LARGE SCALE GENOMIC DNA]</scope>
    <source>
        <strain evidence="13 14">DSM 24574</strain>
    </source>
</reference>
<dbReference type="InterPro" id="IPR011662">
    <property type="entry name" value="Secretin/TonB_short_N"/>
</dbReference>
<dbReference type="Proteomes" id="UP000184212">
    <property type="component" value="Unassembled WGS sequence"/>
</dbReference>
<gene>
    <name evidence="13" type="ORF">SAMN04488109_4817</name>
</gene>
<comment type="similarity">
    <text evidence="10 11">Belongs to the TonB-dependent receptor family.</text>
</comment>
<dbReference type="SUPFAM" id="SSF49464">
    <property type="entry name" value="Carboxypeptidase regulatory domain-like"/>
    <property type="match status" value="1"/>
</dbReference>
<keyword evidence="2 10" id="KW-0813">Transport</keyword>
<evidence type="ECO:0000313" key="14">
    <source>
        <dbReference type="Proteomes" id="UP000184212"/>
    </source>
</evidence>
<keyword evidence="5 10" id="KW-0812">Transmembrane</keyword>
<keyword evidence="4" id="KW-0406">Ion transport</keyword>
<feature type="domain" description="Secretin/TonB short N-terminal" evidence="12">
    <location>
        <begin position="70"/>
        <end position="122"/>
    </location>
</feature>
<dbReference type="AlphaFoldDB" id="A0A1M5UPI4"/>
<evidence type="ECO:0000256" key="2">
    <source>
        <dbReference type="ARBA" id="ARBA00022448"/>
    </source>
</evidence>
<keyword evidence="8 10" id="KW-0472">Membrane</keyword>
<dbReference type="InterPro" id="IPR008969">
    <property type="entry name" value="CarboxyPept-like_regulatory"/>
</dbReference>
<evidence type="ECO:0000259" key="12">
    <source>
        <dbReference type="SMART" id="SM00965"/>
    </source>
</evidence>
<dbReference type="Gene3D" id="2.40.170.20">
    <property type="entry name" value="TonB-dependent receptor, beta-barrel domain"/>
    <property type="match status" value="1"/>
</dbReference>
<keyword evidence="6" id="KW-0408">Iron</keyword>
<name>A0A1M5UPI4_9BACT</name>
<dbReference type="InterPro" id="IPR032508">
    <property type="entry name" value="FecR_C"/>
</dbReference>
<dbReference type="EMBL" id="FQWQ01000003">
    <property type="protein sequence ID" value="SHH64826.1"/>
    <property type="molecule type" value="Genomic_DNA"/>
</dbReference>
<dbReference type="NCBIfam" id="TIGR04057">
    <property type="entry name" value="SusC_RagA_signa"/>
    <property type="match status" value="1"/>
</dbReference>
<evidence type="ECO:0000256" key="5">
    <source>
        <dbReference type="ARBA" id="ARBA00022692"/>
    </source>
</evidence>
<evidence type="ECO:0000256" key="11">
    <source>
        <dbReference type="RuleBase" id="RU003357"/>
    </source>
</evidence>
<keyword evidence="9 10" id="KW-0998">Cell outer membrane</keyword>
<proteinExistence type="inferred from homology"/>
<organism evidence="13 14">
    <name type="scientific">Chryseolinea serpens</name>
    <dbReference type="NCBI Taxonomy" id="947013"/>
    <lineage>
        <taxon>Bacteria</taxon>
        <taxon>Pseudomonadati</taxon>
        <taxon>Bacteroidota</taxon>
        <taxon>Cytophagia</taxon>
        <taxon>Cytophagales</taxon>
        <taxon>Fulvivirgaceae</taxon>
        <taxon>Chryseolinea</taxon>
    </lineage>
</organism>
<dbReference type="Gene3D" id="2.60.40.1120">
    <property type="entry name" value="Carboxypeptidase-like, regulatory domain"/>
    <property type="match status" value="1"/>
</dbReference>
<dbReference type="GO" id="GO:0009279">
    <property type="term" value="C:cell outer membrane"/>
    <property type="evidence" value="ECO:0007669"/>
    <property type="project" value="UniProtKB-SubCell"/>
</dbReference>
<dbReference type="STRING" id="947013.SAMN04488109_4817"/>
<keyword evidence="4" id="KW-0410">Iron transport</keyword>
<dbReference type="SUPFAM" id="SSF56935">
    <property type="entry name" value="Porins"/>
    <property type="match status" value="1"/>
</dbReference>
<dbReference type="InterPro" id="IPR036942">
    <property type="entry name" value="Beta-barrel_TonB_sf"/>
</dbReference>
<evidence type="ECO:0000256" key="8">
    <source>
        <dbReference type="ARBA" id="ARBA00023136"/>
    </source>
</evidence>
<evidence type="ECO:0000256" key="1">
    <source>
        <dbReference type="ARBA" id="ARBA00004571"/>
    </source>
</evidence>
<evidence type="ECO:0000256" key="3">
    <source>
        <dbReference type="ARBA" id="ARBA00022452"/>
    </source>
</evidence>
<evidence type="ECO:0000256" key="6">
    <source>
        <dbReference type="ARBA" id="ARBA00023004"/>
    </source>
</evidence>
<evidence type="ECO:0000256" key="4">
    <source>
        <dbReference type="ARBA" id="ARBA00022496"/>
    </source>
</evidence>